<gene>
    <name evidence="2" type="ORF">BJ989_000152</name>
</gene>
<keyword evidence="3" id="KW-1185">Reference proteome</keyword>
<evidence type="ECO:0000313" key="2">
    <source>
        <dbReference type="EMBL" id="NYG53848.1"/>
    </source>
</evidence>
<evidence type="ECO:0000313" key="3">
    <source>
        <dbReference type="Proteomes" id="UP000544110"/>
    </source>
</evidence>
<sequence length="57" mass="5710">MGDGVLRTLAWAWLPALLVVLVAVGTVRWAEAPGGPLGGAGASRCSTSDLTAFLGCP</sequence>
<dbReference type="EMBL" id="JACCAC010000001">
    <property type="protein sequence ID" value="NYG53848.1"/>
    <property type="molecule type" value="Genomic_DNA"/>
</dbReference>
<name>A0A7Y9UJ48_9ACTN</name>
<proteinExistence type="predicted"/>
<keyword evidence="1" id="KW-1133">Transmembrane helix</keyword>
<dbReference type="AlphaFoldDB" id="A0A7Y9UJ48"/>
<feature type="transmembrane region" description="Helical" evidence="1">
    <location>
        <begin position="12"/>
        <end position="30"/>
    </location>
</feature>
<accession>A0A7Y9UJ48</accession>
<evidence type="ECO:0000256" key="1">
    <source>
        <dbReference type="SAM" id="Phobius"/>
    </source>
</evidence>
<protein>
    <submittedName>
        <fullName evidence="2">Uncharacterized protein</fullName>
    </submittedName>
</protein>
<keyword evidence="1" id="KW-0812">Transmembrane</keyword>
<reference evidence="2 3" key="1">
    <citation type="submission" date="2020-07" db="EMBL/GenBank/DDBJ databases">
        <title>Sequencing the genomes of 1000 actinobacteria strains.</title>
        <authorList>
            <person name="Klenk H.-P."/>
        </authorList>
    </citation>
    <scope>NUCLEOTIDE SEQUENCE [LARGE SCALE GENOMIC DNA]</scope>
    <source>
        <strain evidence="2 3">DSM 24552</strain>
    </source>
</reference>
<dbReference type="RefSeq" id="WP_179516593.1">
    <property type="nucleotide sequence ID" value="NZ_JACCAC010000001.1"/>
</dbReference>
<dbReference type="Proteomes" id="UP000544110">
    <property type="component" value="Unassembled WGS sequence"/>
</dbReference>
<comment type="caution">
    <text evidence="2">The sequence shown here is derived from an EMBL/GenBank/DDBJ whole genome shotgun (WGS) entry which is preliminary data.</text>
</comment>
<keyword evidence="1" id="KW-0472">Membrane</keyword>
<organism evidence="2 3">
    <name type="scientific">Nocardioides perillae</name>
    <dbReference type="NCBI Taxonomy" id="1119534"/>
    <lineage>
        <taxon>Bacteria</taxon>
        <taxon>Bacillati</taxon>
        <taxon>Actinomycetota</taxon>
        <taxon>Actinomycetes</taxon>
        <taxon>Propionibacteriales</taxon>
        <taxon>Nocardioidaceae</taxon>
        <taxon>Nocardioides</taxon>
    </lineage>
</organism>